<name>A0AAN9F5H2_CROPI</name>
<feature type="transmembrane region" description="Helical" evidence="1">
    <location>
        <begin position="90"/>
        <end position="113"/>
    </location>
</feature>
<keyword evidence="1" id="KW-0812">Transmembrane</keyword>
<gene>
    <name evidence="2" type="ORF">RIF29_20368</name>
</gene>
<proteinExistence type="predicted"/>
<keyword evidence="1" id="KW-1133">Transmembrane helix</keyword>
<reference evidence="2 3" key="1">
    <citation type="submission" date="2024-01" db="EMBL/GenBank/DDBJ databases">
        <title>The genomes of 5 underutilized Papilionoideae crops provide insights into root nodulation and disease resistanc.</title>
        <authorList>
            <person name="Yuan L."/>
        </authorList>
    </citation>
    <scope>NUCLEOTIDE SEQUENCE [LARGE SCALE GENOMIC DNA]</scope>
    <source>
        <strain evidence="2">ZHUSHIDOU_FW_LH</strain>
        <tissue evidence="2">Leaf</tissue>
    </source>
</reference>
<evidence type="ECO:0000256" key="1">
    <source>
        <dbReference type="SAM" id="Phobius"/>
    </source>
</evidence>
<dbReference type="Proteomes" id="UP001372338">
    <property type="component" value="Unassembled WGS sequence"/>
</dbReference>
<comment type="caution">
    <text evidence="2">The sequence shown here is derived from an EMBL/GenBank/DDBJ whole genome shotgun (WGS) entry which is preliminary data.</text>
</comment>
<sequence>MSYCRRQRSYKLVVTKAQALNFSFHHTPFTSSHSRNLILPALSLSLSLSLSSHLSSSISPLNMAAAGVPRSLRRRAVASASFSAFRSLTSLSHFSMFSIFVCYLWQWWWLLLFP</sequence>
<evidence type="ECO:0000313" key="2">
    <source>
        <dbReference type="EMBL" id="KAK7267690.1"/>
    </source>
</evidence>
<evidence type="ECO:0000313" key="3">
    <source>
        <dbReference type="Proteomes" id="UP001372338"/>
    </source>
</evidence>
<keyword evidence="1" id="KW-0472">Membrane</keyword>
<accession>A0AAN9F5H2</accession>
<protein>
    <submittedName>
        <fullName evidence="2">Uncharacterized protein</fullName>
    </submittedName>
</protein>
<dbReference type="AlphaFoldDB" id="A0AAN9F5H2"/>
<keyword evidence="3" id="KW-1185">Reference proteome</keyword>
<organism evidence="2 3">
    <name type="scientific">Crotalaria pallida</name>
    <name type="common">Smooth rattlebox</name>
    <name type="synonym">Crotalaria striata</name>
    <dbReference type="NCBI Taxonomy" id="3830"/>
    <lineage>
        <taxon>Eukaryota</taxon>
        <taxon>Viridiplantae</taxon>
        <taxon>Streptophyta</taxon>
        <taxon>Embryophyta</taxon>
        <taxon>Tracheophyta</taxon>
        <taxon>Spermatophyta</taxon>
        <taxon>Magnoliopsida</taxon>
        <taxon>eudicotyledons</taxon>
        <taxon>Gunneridae</taxon>
        <taxon>Pentapetalae</taxon>
        <taxon>rosids</taxon>
        <taxon>fabids</taxon>
        <taxon>Fabales</taxon>
        <taxon>Fabaceae</taxon>
        <taxon>Papilionoideae</taxon>
        <taxon>50 kb inversion clade</taxon>
        <taxon>genistoids sensu lato</taxon>
        <taxon>core genistoids</taxon>
        <taxon>Crotalarieae</taxon>
        <taxon>Crotalaria</taxon>
    </lineage>
</organism>
<dbReference type="EMBL" id="JAYWIO010000004">
    <property type="protein sequence ID" value="KAK7267690.1"/>
    <property type="molecule type" value="Genomic_DNA"/>
</dbReference>